<feature type="region of interest" description="Disordered" evidence="1">
    <location>
        <begin position="143"/>
        <end position="183"/>
    </location>
</feature>
<comment type="caution">
    <text evidence="2">The sequence shown here is derived from an EMBL/GenBank/DDBJ whole genome shotgun (WGS) entry which is preliminary data.</text>
</comment>
<gene>
    <name evidence="2" type="ORF">BXZ70DRAFT_637212</name>
</gene>
<dbReference type="Proteomes" id="UP000813824">
    <property type="component" value="Unassembled WGS sequence"/>
</dbReference>
<organism evidence="2 3">
    <name type="scientific">Cristinia sonorae</name>
    <dbReference type="NCBI Taxonomy" id="1940300"/>
    <lineage>
        <taxon>Eukaryota</taxon>
        <taxon>Fungi</taxon>
        <taxon>Dikarya</taxon>
        <taxon>Basidiomycota</taxon>
        <taxon>Agaricomycotina</taxon>
        <taxon>Agaricomycetes</taxon>
        <taxon>Agaricomycetidae</taxon>
        <taxon>Agaricales</taxon>
        <taxon>Pleurotineae</taxon>
        <taxon>Stephanosporaceae</taxon>
        <taxon>Cristinia</taxon>
    </lineage>
</organism>
<proteinExistence type="predicted"/>
<dbReference type="EMBL" id="JAEVFJ010000053">
    <property type="protein sequence ID" value="KAH8080700.1"/>
    <property type="molecule type" value="Genomic_DNA"/>
</dbReference>
<accession>A0A8K0XKD3</accession>
<name>A0A8K0XKD3_9AGAR</name>
<evidence type="ECO:0000313" key="3">
    <source>
        <dbReference type="Proteomes" id="UP000813824"/>
    </source>
</evidence>
<keyword evidence="3" id="KW-1185">Reference proteome</keyword>
<reference evidence="2" key="1">
    <citation type="journal article" date="2021" name="New Phytol.">
        <title>Evolutionary innovations through gain and loss of genes in the ectomycorrhizal Boletales.</title>
        <authorList>
            <person name="Wu G."/>
            <person name="Miyauchi S."/>
            <person name="Morin E."/>
            <person name="Kuo A."/>
            <person name="Drula E."/>
            <person name="Varga T."/>
            <person name="Kohler A."/>
            <person name="Feng B."/>
            <person name="Cao Y."/>
            <person name="Lipzen A."/>
            <person name="Daum C."/>
            <person name="Hundley H."/>
            <person name="Pangilinan J."/>
            <person name="Johnson J."/>
            <person name="Barry K."/>
            <person name="LaButti K."/>
            <person name="Ng V."/>
            <person name="Ahrendt S."/>
            <person name="Min B."/>
            <person name="Choi I.G."/>
            <person name="Park H."/>
            <person name="Plett J.M."/>
            <person name="Magnuson J."/>
            <person name="Spatafora J.W."/>
            <person name="Nagy L.G."/>
            <person name="Henrissat B."/>
            <person name="Grigoriev I.V."/>
            <person name="Yang Z.L."/>
            <person name="Xu J."/>
            <person name="Martin F.M."/>
        </authorList>
    </citation>
    <scope>NUCLEOTIDE SEQUENCE</scope>
    <source>
        <strain evidence="2">KKN 215</strain>
    </source>
</reference>
<evidence type="ECO:0000313" key="2">
    <source>
        <dbReference type="EMBL" id="KAH8080700.1"/>
    </source>
</evidence>
<evidence type="ECO:0000256" key="1">
    <source>
        <dbReference type="SAM" id="MobiDB-lite"/>
    </source>
</evidence>
<protein>
    <submittedName>
        <fullName evidence="2">Uncharacterized protein</fullName>
    </submittedName>
</protein>
<dbReference type="AlphaFoldDB" id="A0A8K0XKD3"/>
<sequence length="262" mass="28882">MATNPYHIPRSQVDVEALAHTLFTYYKLSMVDGIAINKDVSARDAAIKKLEERTNVRFAPTMDPGAVVAYGSDPDPTLARLDAEIAKEPKSIEDHVWRLQCVGTAMLLFIEYKIHLPLLAHQELSVKVMNQAAKRANIFFKQARQSPPSEAGTVSPVSSNRAGPSTAAPAHPTTPPPSSISDSNLKLSDLEIEAYLDSPTKMFNMQFKYLASEDSGLWELHSNLNTREGTEYYITMDGCDGTLPLDRGALRSMLEDSVITRS</sequence>
<dbReference type="OrthoDB" id="2751891at2759"/>